<comment type="subcellular location">
    <subcellularLocation>
        <location evidence="1 7">Nucleus</location>
    </subcellularLocation>
</comment>
<dbReference type="PANTHER" id="PTHR12716:SF8">
    <property type="entry name" value="TRANSCRIPTION INITIATION FACTOR IIE SUBUNIT BETA"/>
    <property type="match status" value="1"/>
</dbReference>
<organism evidence="10 11">
    <name type="scientific">Crassostrea virginica</name>
    <name type="common">Eastern oyster</name>
    <dbReference type="NCBI Taxonomy" id="6565"/>
    <lineage>
        <taxon>Eukaryota</taxon>
        <taxon>Metazoa</taxon>
        <taxon>Spiralia</taxon>
        <taxon>Lophotrochozoa</taxon>
        <taxon>Mollusca</taxon>
        <taxon>Bivalvia</taxon>
        <taxon>Autobranchia</taxon>
        <taxon>Pteriomorphia</taxon>
        <taxon>Ostreida</taxon>
        <taxon>Ostreoidea</taxon>
        <taxon>Ostreidae</taxon>
        <taxon>Crassostrea</taxon>
    </lineage>
</organism>
<dbReference type="AlphaFoldDB" id="A0A8B8CCU9"/>
<dbReference type="Pfam" id="PF02186">
    <property type="entry name" value="TFIIE_beta"/>
    <property type="match status" value="1"/>
</dbReference>
<dbReference type="InterPro" id="IPR036390">
    <property type="entry name" value="WH_DNA-bd_sf"/>
</dbReference>
<dbReference type="KEGG" id="cvn:111118413"/>
<evidence type="ECO:0000256" key="4">
    <source>
        <dbReference type="ARBA" id="ARBA00023163"/>
    </source>
</evidence>
<accession>A0A8B8CCU9</accession>
<feature type="region of interest" description="Disordered" evidence="8">
    <location>
        <begin position="1"/>
        <end position="63"/>
    </location>
</feature>
<gene>
    <name evidence="11 12" type="primary">LOC111118413</name>
</gene>
<dbReference type="InterPro" id="IPR040501">
    <property type="entry name" value="TFA2_Winged_2"/>
</dbReference>
<dbReference type="Gene3D" id="1.10.10.10">
    <property type="entry name" value="Winged helix-like DNA-binding domain superfamily/Winged helix DNA-binding domain"/>
    <property type="match status" value="1"/>
</dbReference>
<dbReference type="GO" id="GO:0006367">
    <property type="term" value="P:transcription initiation at RNA polymerase II promoter"/>
    <property type="evidence" value="ECO:0007669"/>
    <property type="project" value="UniProtKB-UniRule"/>
</dbReference>
<dbReference type="InterPro" id="IPR003166">
    <property type="entry name" value="TFIIE_bsu_DNA-bd"/>
</dbReference>
<comment type="subunit">
    <text evidence="7">Tetramer of two alpha and two beta chains.</text>
</comment>
<dbReference type="RefSeq" id="XP_022313593.1">
    <property type="nucleotide sequence ID" value="XM_022457885.1"/>
</dbReference>
<reference evidence="11 12" key="1">
    <citation type="submission" date="2025-04" db="UniProtKB">
        <authorList>
            <consortium name="RefSeq"/>
        </authorList>
    </citation>
    <scope>IDENTIFICATION</scope>
    <source>
        <tissue evidence="11 12">Whole sample</tissue>
    </source>
</reference>
<keyword evidence="4 7" id="KW-0804">Transcription</keyword>
<dbReference type="GeneID" id="111118413"/>
<evidence type="ECO:0000256" key="5">
    <source>
        <dbReference type="ARBA" id="ARBA00023242"/>
    </source>
</evidence>
<dbReference type="Pfam" id="PF18121">
    <property type="entry name" value="TFA2_Winged_2"/>
    <property type="match status" value="1"/>
</dbReference>
<dbReference type="CDD" id="cd07977">
    <property type="entry name" value="TFIIE_beta_winged_helix"/>
    <property type="match status" value="1"/>
</dbReference>
<dbReference type="RefSeq" id="XP_022313592.1">
    <property type="nucleotide sequence ID" value="XM_022457884.1"/>
</dbReference>
<dbReference type="Proteomes" id="UP000694844">
    <property type="component" value="Chromosome 2"/>
</dbReference>
<evidence type="ECO:0000256" key="3">
    <source>
        <dbReference type="ARBA" id="ARBA00023125"/>
    </source>
</evidence>
<keyword evidence="10" id="KW-1185">Reference proteome</keyword>
<feature type="compositionally biased region" description="Low complexity" evidence="8">
    <location>
        <begin position="42"/>
        <end position="56"/>
    </location>
</feature>
<dbReference type="InterPro" id="IPR016656">
    <property type="entry name" value="TFIIE-bsu"/>
</dbReference>
<evidence type="ECO:0000256" key="1">
    <source>
        <dbReference type="ARBA" id="ARBA00004123"/>
    </source>
</evidence>
<evidence type="ECO:0000259" key="9">
    <source>
        <dbReference type="PROSITE" id="PS51351"/>
    </source>
</evidence>
<dbReference type="GO" id="GO:0005673">
    <property type="term" value="C:transcription factor TFIIE complex"/>
    <property type="evidence" value="ECO:0007669"/>
    <property type="project" value="UniProtKB-UniRule"/>
</dbReference>
<keyword evidence="2 7" id="KW-0805">Transcription regulation</keyword>
<evidence type="ECO:0000313" key="10">
    <source>
        <dbReference type="Proteomes" id="UP000694844"/>
    </source>
</evidence>
<dbReference type="PIRSF" id="PIRSF016398">
    <property type="entry name" value="TFIIE-beta"/>
    <property type="match status" value="1"/>
</dbReference>
<dbReference type="PROSITE" id="PS51351">
    <property type="entry name" value="TFIIE_BETA_C"/>
    <property type="match status" value="1"/>
</dbReference>
<dbReference type="SUPFAM" id="SSF46785">
    <property type="entry name" value="Winged helix' DNA-binding domain"/>
    <property type="match status" value="1"/>
</dbReference>
<evidence type="ECO:0000256" key="7">
    <source>
        <dbReference type="PIRNR" id="PIRNR016398"/>
    </source>
</evidence>
<dbReference type="OrthoDB" id="5323195at2759"/>
<keyword evidence="3 7" id="KW-0238">DNA-binding</keyword>
<evidence type="ECO:0000313" key="12">
    <source>
        <dbReference type="RefSeq" id="XP_022313593.1"/>
    </source>
</evidence>
<keyword evidence="5 7" id="KW-0539">Nucleus</keyword>
<dbReference type="FunFam" id="1.10.10.10:FF:000177">
    <property type="entry name" value="Transcription initiation factor IIE subunit beta"/>
    <property type="match status" value="1"/>
</dbReference>
<dbReference type="GO" id="GO:0001097">
    <property type="term" value="F:TFIIH-class transcription factor complex binding"/>
    <property type="evidence" value="ECO:0007669"/>
    <property type="project" value="TreeGrafter"/>
</dbReference>
<comment type="function">
    <text evidence="6 7">Recruits TFIIH to the initiation complex and stimulates the RNA polymerase II C-terminal domain kinase and DNA-dependent ATPase activities of TFIIH. Both TFIIH and TFIIE are required for promoter clearance by RNA polymerase.</text>
</comment>
<evidence type="ECO:0000313" key="11">
    <source>
        <dbReference type="RefSeq" id="XP_022313592.1"/>
    </source>
</evidence>
<feature type="domain" description="TFIIE beta" evidence="9">
    <location>
        <begin position="53"/>
        <end position="143"/>
    </location>
</feature>
<dbReference type="PANTHER" id="PTHR12716">
    <property type="entry name" value="TRANSCRIPTION INITIATION FACTOR IIE, BETA SUBUNIT"/>
    <property type="match status" value="1"/>
</dbReference>
<evidence type="ECO:0000256" key="6">
    <source>
        <dbReference type="ARBA" id="ARBA00025581"/>
    </source>
</evidence>
<protein>
    <recommendedName>
        <fullName evidence="7">Transcription initiation factor IIE subunit beta</fullName>
    </recommendedName>
</protein>
<dbReference type="GO" id="GO:0003677">
    <property type="term" value="F:DNA binding"/>
    <property type="evidence" value="ECO:0007669"/>
    <property type="project" value="UniProtKB-UniRule"/>
</dbReference>
<dbReference type="InterPro" id="IPR036388">
    <property type="entry name" value="WH-like_DNA-bd_sf"/>
</dbReference>
<feature type="compositionally biased region" description="Basic and acidic residues" evidence="8">
    <location>
        <begin position="1"/>
        <end position="17"/>
    </location>
</feature>
<evidence type="ECO:0000256" key="2">
    <source>
        <dbReference type="ARBA" id="ARBA00023015"/>
    </source>
</evidence>
<name>A0A8B8CCU9_CRAVI</name>
<comment type="similarity">
    <text evidence="7">Belongs to the TFIIE beta subunit family.</text>
</comment>
<evidence type="ECO:0000256" key="8">
    <source>
        <dbReference type="SAM" id="MobiDB-lite"/>
    </source>
</evidence>
<proteinExistence type="inferred from homology"/>
<sequence>MDPSLLKERRAFLDRAKAQPVVEKRKKGKDVSEERSSKRPKSSSSSRPKTESSTTPFDYKTSSGSSQYKFAILAKIVKYMKSRHLNGDTHPLTIDEILDETNQLDVGTKIKHWLITEALNNNPKIKVIDNGQKYAFKPKYDIRDKNTLMKLLKNHDLHGWGGIMKEDIEESLPNAEKSLKSLGEHIITIVRPNDKKEILFYNDKYCRYKLDEEFQKMWRGVSVDGLDDKKIEEYLEKQGISSMQDVGFKKVAQIKRKKGGGKRKTFKKHNEHLEGVLEDYSEVVK</sequence>